<feature type="domain" description="DNA2/NAM7 helicase-like C-terminal" evidence="5">
    <location>
        <begin position="8"/>
        <end position="133"/>
    </location>
</feature>
<dbReference type="Gene3D" id="3.40.50.300">
    <property type="entry name" value="P-loop containing nucleotide triphosphate hydrolases"/>
    <property type="match status" value="1"/>
</dbReference>
<dbReference type="PANTHER" id="PTHR43788">
    <property type="entry name" value="DNA2/NAM7 HELICASE FAMILY MEMBER"/>
    <property type="match status" value="1"/>
</dbReference>
<organism evidence="8">
    <name type="scientific">Enterobius vermicularis</name>
    <name type="common">Human pinworm</name>
    <dbReference type="NCBI Taxonomy" id="51028"/>
    <lineage>
        <taxon>Eukaryota</taxon>
        <taxon>Metazoa</taxon>
        <taxon>Ecdysozoa</taxon>
        <taxon>Nematoda</taxon>
        <taxon>Chromadorea</taxon>
        <taxon>Rhabditida</taxon>
        <taxon>Spirurina</taxon>
        <taxon>Oxyuridomorpha</taxon>
        <taxon>Oxyuroidea</taxon>
        <taxon>Oxyuridae</taxon>
        <taxon>Enterobius</taxon>
    </lineage>
</organism>
<evidence type="ECO:0000256" key="1">
    <source>
        <dbReference type="ARBA" id="ARBA00022741"/>
    </source>
</evidence>
<evidence type="ECO:0000256" key="3">
    <source>
        <dbReference type="ARBA" id="ARBA00022806"/>
    </source>
</evidence>
<dbReference type="InterPro" id="IPR050534">
    <property type="entry name" value="Coronavir_polyprotein_1ab"/>
</dbReference>
<dbReference type="Proteomes" id="UP000274131">
    <property type="component" value="Unassembled WGS sequence"/>
</dbReference>
<sequence length="161" mass="18101">MLGLPYPNTDLPILFLHTKGREILTRTRSWTNDLHNETAIRLRRFIMAKIPNADVTILFYYSAAVKSIEQQDPTAAVYSINCYQGGECDFCIIVTTCVASNSESKNFNFVLDPQRTKVALSRAKEGVVIIGDRDVLFQSEVWGSFINKYSEASGKSSLFYG</sequence>
<reference evidence="6 7" key="2">
    <citation type="submission" date="2018-10" db="EMBL/GenBank/DDBJ databases">
        <authorList>
            <consortium name="Pathogen Informatics"/>
        </authorList>
    </citation>
    <scope>NUCLEOTIDE SEQUENCE [LARGE SCALE GENOMIC DNA]</scope>
</reference>
<dbReference type="AlphaFoldDB" id="A0A0N4V419"/>
<keyword evidence="4" id="KW-0067">ATP-binding</keyword>
<keyword evidence="7" id="KW-1185">Reference proteome</keyword>
<keyword evidence="2" id="KW-0378">Hydrolase</keyword>
<evidence type="ECO:0000256" key="2">
    <source>
        <dbReference type="ARBA" id="ARBA00022801"/>
    </source>
</evidence>
<dbReference type="GO" id="GO:0005524">
    <property type="term" value="F:ATP binding"/>
    <property type="evidence" value="ECO:0007669"/>
    <property type="project" value="UniProtKB-KW"/>
</dbReference>
<keyword evidence="1" id="KW-0547">Nucleotide-binding</keyword>
<gene>
    <name evidence="6" type="ORF">EVEC_LOCUS4537</name>
</gene>
<proteinExistence type="predicted"/>
<protein>
    <submittedName>
        <fullName evidence="8">AAA_12 domain-containing protein</fullName>
    </submittedName>
</protein>
<dbReference type="SUPFAM" id="SSF52540">
    <property type="entry name" value="P-loop containing nucleoside triphosphate hydrolases"/>
    <property type="match status" value="1"/>
</dbReference>
<dbReference type="Pfam" id="PF13087">
    <property type="entry name" value="AAA_12"/>
    <property type="match status" value="1"/>
</dbReference>
<dbReference type="InterPro" id="IPR041679">
    <property type="entry name" value="DNA2/NAM7-like_C"/>
</dbReference>
<name>A0A0N4V419_ENTVE</name>
<evidence type="ECO:0000313" key="6">
    <source>
        <dbReference type="EMBL" id="VDD89786.1"/>
    </source>
</evidence>
<dbReference type="InterPro" id="IPR027417">
    <property type="entry name" value="P-loop_NTPase"/>
</dbReference>
<dbReference type="GO" id="GO:0016787">
    <property type="term" value="F:hydrolase activity"/>
    <property type="evidence" value="ECO:0007669"/>
    <property type="project" value="UniProtKB-KW"/>
</dbReference>
<dbReference type="InterPro" id="IPR047187">
    <property type="entry name" value="SF1_C_Upf1"/>
</dbReference>
<keyword evidence="3" id="KW-0347">Helicase</keyword>
<evidence type="ECO:0000313" key="8">
    <source>
        <dbReference type="WBParaSite" id="EVEC_0000482901-mRNA-1"/>
    </source>
</evidence>
<evidence type="ECO:0000259" key="5">
    <source>
        <dbReference type="Pfam" id="PF13087"/>
    </source>
</evidence>
<dbReference type="WBParaSite" id="EVEC_0000482901-mRNA-1">
    <property type="protein sequence ID" value="EVEC_0000482901-mRNA-1"/>
    <property type="gene ID" value="EVEC_0000482901"/>
</dbReference>
<dbReference type="STRING" id="51028.A0A0N4V419"/>
<dbReference type="EMBL" id="UXUI01007887">
    <property type="protein sequence ID" value="VDD89786.1"/>
    <property type="molecule type" value="Genomic_DNA"/>
</dbReference>
<reference evidence="8" key="1">
    <citation type="submission" date="2017-02" db="UniProtKB">
        <authorList>
            <consortium name="WormBaseParasite"/>
        </authorList>
    </citation>
    <scope>IDENTIFICATION</scope>
</reference>
<dbReference type="GO" id="GO:0043139">
    <property type="term" value="F:5'-3' DNA helicase activity"/>
    <property type="evidence" value="ECO:0007669"/>
    <property type="project" value="TreeGrafter"/>
</dbReference>
<accession>A0A0N4V419</accession>
<dbReference type="CDD" id="cd18808">
    <property type="entry name" value="SF1_C_Upf1"/>
    <property type="match status" value="1"/>
</dbReference>
<evidence type="ECO:0000256" key="4">
    <source>
        <dbReference type="ARBA" id="ARBA00022840"/>
    </source>
</evidence>
<dbReference type="OrthoDB" id="5851052at2759"/>
<dbReference type="PANTHER" id="PTHR43788:SF16">
    <property type="entry name" value="HELICASE WITH ZINC FINGER 2"/>
    <property type="match status" value="1"/>
</dbReference>
<evidence type="ECO:0000313" key="7">
    <source>
        <dbReference type="Proteomes" id="UP000274131"/>
    </source>
</evidence>